<gene>
    <name evidence="12" type="ORF">CEURO_LOCUS10964</name>
</gene>
<evidence type="ECO:0000256" key="7">
    <source>
        <dbReference type="ARBA" id="ARBA00022842"/>
    </source>
</evidence>
<dbReference type="InterPro" id="IPR019307">
    <property type="entry name" value="RNA-bd_AU-1/RNase_E/G"/>
</dbReference>
<comment type="similarity">
    <text evidence="2">Belongs to the RNase E/G family.</text>
</comment>
<dbReference type="GO" id="GO:0003723">
    <property type="term" value="F:RNA binding"/>
    <property type="evidence" value="ECO:0007669"/>
    <property type="project" value="UniProtKB-KW"/>
</dbReference>
<dbReference type="GO" id="GO:0016787">
    <property type="term" value="F:hydrolase activity"/>
    <property type="evidence" value="ECO:0007669"/>
    <property type="project" value="UniProtKB-KW"/>
</dbReference>
<dbReference type="GO" id="GO:0005737">
    <property type="term" value="C:cytoplasm"/>
    <property type="evidence" value="ECO:0007669"/>
    <property type="project" value="TreeGrafter"/>
</dbReference>
<dbReference type="InterPro" id="IPR012340">
    <property type="entry name" value="NA-bd_OB-fold"/>
</dbReference>
<evidence type="ECO:0000256" key="4">
    <source>
        <dbReference type="ARBA" id="ARBA00022723"/>
    </source>
</evidence>
<dbReference type="Gene3D" id="3.40.1260.20">
    <property type="entry name" value="Ribonuclease E, catalytic domain"/>
    <property type="match status" value="1"/>
</dbReference>
<dbReference type="GO" id="GO:0004519">
    <property type="term" value="F:endonuclease activity"/>
    <property type="evidence" value="ECO:0007669"/>
    <property type="project" value="UniProtKB-KW"/>
</dbReference>
<evidence type="ECO:0000259" key="11">
    <source>
        <dbReference type="Pfam" id="PF10150"/>
    </source>
</evidence>
<dbReference type="InterPro" id="IPR004659">
    <property type="entry name" value="RNase_E/G"/>
</dbReference>
<dbReference type="PANTHER" id="PTHR30001:SF1">
    <property type="entry name" value="RIBONUCLEASE E_G-LIKE PROTEIN, CHLOROPLASTIC"/>
    <property type="match status" value="1"/>
</dbReference>
<dbReference type="GO" id="GO:0046872">
    <property type="term" value="F:metal ion binding"/>
    <property type="evidence" value="ECO:0007669"/>
    <property type="project" value="UniProtKB-KW"/>
</dbReference>
<keyword evidence="5" id="KW-0255">Endonuclease</keyword>
<keyword evidence="8" id="KW-0694">RNA-binding</keyword>
<comment type="cofactor">
    <cofactor evidence="1">
        <name>Mg(2+)</name>
        <dbReference type="ChEBI" id="CHEBI:18420"/>
    </cofactor>
</comment>
<evidence type="ECO:0000256" key="9">
    <source>
        <dbReference type="ARBA" id="ARBA00023436"/>
    </source>
</evidence>
<reference evidence="12" key="1">
    <citation type="submission" date="2022-07" db="EMBL/GenBank/DDBJ databases">
        <authorList>
            <person name="Macas J."/>
            <person name="Novak P."/>
            <person name="Neumann P."/>
        </authorList>
    </citation>
    <scope>NUCLEOTIDE SEQUENCE</scope>
</reference>
<dbReference type="EMBL" id="CAMAPE010000021">
    <property type="protein sequence ID" value="CAH9089693.1"/>
    <property type="molecule type" value="Genomic_DNA"/>
</dbReference>
<protein>
    <recommendedName>
        <fullName evidence="11">RNA-binding protein AU-1/Ribonuclease E/G domain-containing protein</fullName>
    </recommendedName>
</protein>
<dbReference type="SUPFAM" id="SSF50249">
    <property type="entry name" value="Nucleic acid-binding proteins"/>
    <property type="match status" value="1"/>
</dbReference>
<feature type="region of interest" description="Disordered" evidence="10">
    <location>
        <begin position="356"/>
        <end position="397"/>
    </location>
</feature>
<evidence type="ECO:0000256" key="8">
    <source>
        <dbReference type="ARBA" id="ARBA00022884"/>
    </source>
</evidence>
<evidence type="ECO:0000256" key="1">
    <source>
        <dbReference type="ARBA" id="ARBA00001946"/>
    </source>
</evidence>
<accession>A0A9P0Z7Z7</accession>
<keyword evidence="4" id="KW-0479">Metal-binding</keyword>
<feature type="domain" description="RNA-binding protein AU-1/Ribonuclease E/G" evidence="11">
    <location>
        <begin position="467"/>
        <end position="746"/>
    </location>
</feature>
<sequence>MKGDMLASSDTLWKSGLEFSILGHFPLKQQGRSFRRNARCGYSKMPCCGICKSWMMGRCGPVHLFIPLPSKDENKLVKCFKNSSNVVEHIPKDLIQEKFSQEESYFVSGDVLLEETDISSHCRKIRNRIVEEPWLLQPSLVSHQASESDASGATGDDDEYLNSLHIDRESQVNCLIELGTSDKRNSDSPVTSYKSGFPIEEPWMAESVVNFSISNAHLALDMPTCEQHARRIEAHHTTHNEHCPEFEKPLSSESDLITKADSVTTVILINSSVCTMQRIAILENGSLVELLLEPVKNKVHCDSVYLGVVTQLAPQMCGTFVNIGSNQTAFMNIKSRKEPFIFPPFSHDRQTIAIESAENSDHFETETTSDEVIEEDDTDDDSVEYSEHDFEEQGNHDKVHSSVDIEGNVGHGGETHFHRHPFKKNVPHLEYNKSKWGQVRKGTKIIVQVVKEGLGRKGPTVTAYPQLRSRFWVLKASGNTIGISRKIFGGERTRLKVIAKTLQPPGFGVTVRTVAAGHSLEELKKDLEGLVSTWKVIMEHAKSAALAADEGVDGAVPIMLHRAMGQTLSIVQDYFNDKVKSMVVDSPRTYHEVKNYLQEIAPNLSDRVELYSNKAPLFDEYKIEGEIDSILSKRVSLSNGGYLVIEQTEALFSIDVNGGHSMLRHGTSQEKAILEVNLAAARQIARELRLRDIGGLIVVDFIDMMDDSNKRLVYEEIKKAVGRDRSTVSLSELSRHGLMEITRKRVRPSVTFMISQQCTCCYGTGRVEALETAFSKIEREISRLMSRMDEKADPEDPNSWPRFILMVDQYMCNYLTEGKKTKLAVLSTSLKVWIVIKVARGFTRGTFELKPFTDADKECNKSRPPIPVLSAEVARSLPQKKLNLFPIKKWKAGGGG</sequence>
<dbReference type="AlphaFoldDB" id="A0A9P0Z7Z7"/>
<dbReference type="PANTHER" id="PTHR30001">
    <property type="entry name" value="RIBONUCLEASE"/>
    <property type="match status" value="1"/>
</dbReference>
<evidence type="ECO:0000256" key="2">
    <source>
        <dbReference type="ARBA" id="ARBA00005522"/>
    </source>
</evidence>
<keyword evidence="7" id="KW-0460">Magnesium</keyword>
<evidence type="ECO:0000313" key="12">
    <source>
        <dbReference type="EMBL" id="CAH9089693.1"/>
    </source>
</evidence>
<proteinExistence type="inferred from homology"/>
<evidence type="ECO:0000256" key="10">
    <source>
        <dbReference type="SAM" id="MobiDB-lite"/>
    </source>
</evidence>
<comment type="function">
    <text evidence="9">Involved in intercistronic processing of primary transcripts from chloroplast operons. The endonucleolytic activity of the enzyme depends on the number of phosphates at the 5' end, is inhibited by structured RNA, and preferentially cleaves A/U-rich sequences.</text>
</comment>
<comment type="caution">
    <text evidence="12">The sequence shown here is derived from an EMBL/GenBank/DDBJ whole genome shotgun (WGS) entry which is preliminary data.</text>
</comment>
<feature type="compositionally biased region" description="Acidic residues" evidence="10">
    <location>
        <begin position="367"/>
        <end position="384"/>
    </location>
</feature>
<evidence type="ECO:0000256" key="6">
    <source>
        <dbReference type="ARBA" id="ARBA00022801"/>
    </source>
</evidence>
<evidence type="ECO:0000256" key="5">
    <source>
        <dbReference type="ARBA" id="ARBA00022759"/>
    </source>
</evidence>
<dbReference type="OrthoDB" id="6123450at2759"/>
<dbReference type="Pfam" id="PF10150">
    <property type="entry name" value="RNase_E_G"/>
    <property type="match status" value="1"/>
</dbReference>
<dbReference type="GO" id="GO:0006364">
    <property type="term" value="P:rRNA processing"/>
    <property type="evidence" value="ECO:0007669"/>
    <property type="project" value="TreeGrafter"/>
</dbReference>
<keyword evidence="3" id="KW-0540">Nuclease</keyword>
<dbReference type="Proteomes" id="UP001152484">
    <property type="component" value="Unassembled WGS sequence"/>
</dbReference>
<keyword evidence="13" id="KW-1185">Reference proteome</keyword>
<dbReference type="GO" id="GO:0004540">
    <property type="term" value="F:RNA nuclease activity"/>
    <property type="evidence" value="ECO:0007669"/>
    <property type="project" value="InterPro"/>
</dbReference>
<dbReference type="NCBIfam" id="TIGR00757">
    <property type="entry name" value="RNaseEG"/>
    <property type="match status" value="1"/>
</dbReference>
<keyword evidence="6" id="KW-0378">Hydrolase</keyword>
<dbReference type="Gene3D" id="2.40.50.140">
    <property type="entry name" value="Nucleic acid-binding proteins"/>
    <property type="match status" value="1"/>
</dbReference>
<evidence type="ECO:0000256" key="3">
    <source>
        <dbReference type="ARBA" id="ARBA00022722"/>
    </source>
</evidence>
<evidence type="ECO:0000313" key="13">
    <source>
        <dbReference type="Proteomes" id="UP001152484"/>
    </source>
</evidence>
<name>A0A9P0Z7Z7_CUSEU</name>
<organism evidence="12 13">
    <name type="scientific">Cuscuta europaea</name>
    <name type="common">European dodder</name>
    <dbReference type="NCBI Taxonomy" id="41803"/>
    <lineage>
        <taxon>Eukaryota</taxon>
        <taxon>Viridiplantae</taxon>
        <taxon>Streptophyta</taxon>
        <taxon>Embryophyta</taxon>
        <taxon>Tracheophyta</taxon>
        <taxon>Spermatophyta</taxon>
        <taxon>Magnoliopsida</taxon>
        <taxon>eudicotyledons</taxon>
        <taxon>Gunneridae</taxon>
        <taxon>Pentapetalae</taxon>
        <taxon>asterids</taxon>
        <taxon>lamiids</taxon>
        <taxon>Solanales</taxon>
        <taxon>Convolvulaceae</taxon>
        <taxon>Cuscuteae</taxon>
        <taxon>Cuscuta</taxon>
        <taxon>Cuscuta subgen. Cuscuta</taxon>
    </lineage>
</organism>
<feature type="compositionally biased region" description="Basic and acidic residues" evidence="10">
    <location>
        <begin position="385"/>
        <end position="397"/>
    </location>
</feature>